<evidence type="ECO:0000313" key="6">
    <source>
        <dbReference type="Proteomes" id="UP000316981"/>
    </source>
</evidence>
<dbReference type="RefSeq" id="WP_144583825.1">
    <property type="nucleotide sequence ID" value="NZ_VMTP01000088.1"/>
</dbReference>
<dbReference type="Proteomes" id="UP000316981">
    <property type="component" value="Unassembled WGS sequence"/>
</dbReference>
<accession>A0A558EZ01</accession>
<feature type="domain" description="Exonuclease" evidence="4">
    <location>
        <begin position="5"/>
        <end position="176"/>
    </location>
</feature>
<organism evidence="5 6">
    <name type="scientific">Acinetobacter colistiniresistens</name>
    <dbReference type="NCBI Taxonomy" id="280145"/>
    <lineage>
        <taxon>Bacteria</taxon>
        <taxon>Pseudomonadati</taxon>
        <taxon>Pseudomonadota</taxon>
        <taxon>Gammaproteobacteria</taxon>
        <taxon>Moraxellales</taxon>
        <taxon>Moraxellaceae</taxon>
        <taxon>Acinetobacter</taxon>
    </lineage>
</organism>
<gene>
    <name evidence="5" type="ORF">FPV60_16940</name>
</gene>
<sequence>MYSNRSFIFDTETHKLHGDIIEAGYIGVEVFDDGYLLKLSNCRFNKRYKPSEPIDLSAMAVHLIVDEDLVNAPPFTDFKFGDGVNPEYLIGHNIDYDVDAITRAGYDTSNIKRICTLAMSRYLWPQLESHKLSVLALYLSENRLQTAHELRFAHCATQDCDTTFEVLKAICQQRQINSIEELYKFSQLARTPTHIFYGKYKGYAISDLPDQALDDLIEKSDGFLLSSLRTESFRRSELPF</sequence>
<dbReference type="Pfam" id="PF00929">
    <property type="entry name" value="RNase_T"/>
    <property type="match status" value="1"/>
</dbReference>
<keyword evidence="2" id="KW-0378">Hydrolase</keyword>
<name>A0A558EZ01_9GAMM</name>
<dbReference type="PANTHER" id="PTHR30231">
    <property type="entry name" value="DNA POLYMERASE III SUBUNIT EPSILON"/>
    <property type="match status" value="1"/>
</dbReference>
<dbReference type="Gene3D" id="3.30.420.10">
    <property type="entry name" value="Ribonuclease H-like superfamily/Ribonuclease H"/>
    <property type="match status" value="1"/>
</dbReference>
<comment type="caution">
    <text evidence="5">The sequence shown here is derived from an EMBL/GenBank/DDBJ whole genome shotgun (WGS) entry which is preliminary data.</text>
</comment>
<dbReference type="GO" id="GO:0003676">
    <property type="term" value="F:nucleic acid binding"/>
    <property type="evidence" value="ECO:0007669"/>
    <property type="project" value="InterPro"/>
</dbReference>
<dbReference type="AlphaFoldDB" id="A0A558EZ01"/>
<evidence type="ECO:0000256" key="1">
    <source>
        <dbReference type="ARBA" id="ARBA00022722"/>
    </source>
</evidence>
<dbReference type="GO" id="GO:0008408">
    <property type="term" value="F:3'-5' exonuclease activity"/>
    <property type="evidence" value="ECO:0007669"/>
    <property type="project" value="TreeGrafter"/>
</dbReference>
<evidence type="ECO:0000259" key="4">
    <source>
        <dbReference type="SMART" id="SM00479"/>
    </source>
</evidence>
<keyword evidence="1" id="KW-0540">Nuclease</keyword>
<proteinExistence type="predicted"/>
<keyword evidence="3 5" id="KW-0269">Exonuclease</keyword>
<dbReference type="CDD" id="cd06127">
    <property type="entry name" value="DEDDh"/>
    <property type="match status" value="1"/>
</dbReference>
<dbReference type="InterPro" id="IPR036397">
    <property type="entry name" value="RNaseH_sf"/>
</dbReference>
<dbReference type="InterPro" id="IPR012337">
    <property type="entry name" value="RNaseH-like_sf"/>
</dbReference>
<evidence type="ECO:0000256" key="3">
    <source>
        <dbReference type="ARBA" id="ARBA00022839"/>
    </source>
</evidence>
<reference evidence="5 6" key="1">
    <citation type="submission" date="2019-07" db="EMBL/GenBank/DDBJ databases">
        <title>Draft Genome Sequence of the first blaOXA-58-Harboring Acinetobacter colistiniresistens clinical isolate from Brazil.</title>
        <authorList>
            <person name="Favaro L.S."/>
            <person name="Paula-Petroli S.B."/>
            <person name="Moura C.F."/>
            <person name="Tognim M.C.B."/>
            <person name="Venancio E.J."/>
            <person name="Yamada-Ogatta S.F."/>
            <person name="Carrara-Marroni F.E."/>
        </authorList>
    </citation>
    <scope>NUCLEOTIDE SEQUENCE [LARGE SCALE GENOMIC DNA]</scope>
    <source>
        <strain evidence="5 6">DL</strain>
    </source>
</reference>
<protein>
    <submittedName>
        <fullName evidence="5">3'-5' exonuclease</fullName>
    </submittedName>
</protein>
<dbReference type="GO" id="GO:0006259">
    <property type="term" value="P:DNA metabolic process"/>
    <property type="evidence" value="ECO:0007669"/>
    <property type="project" value="UniProtKB-ARBA"/>
</dbReference>
<evidence type="ECO:0000256" key="2">
    <source>
        <dbReference type="ARBA" id="ARBA00022801"/>
    </source>
</evidence>
<dbReference type="PANTHER" id="PTHR30231:SF4">
    <property type="entry name" value="PROTEIN NEN2"/>
    <property type="match status" value="1"/>
</dbReference>
<dbReference type="SMART" id="SM00479">
    <property type="entry name" value="EXOIII"/>
    <property type="match status" value="1"/>
</dbReference>
<evidence type="ECO:0000313" key="5">
    <source>
        <dbReference type="EMBL" id="TVT78590.1"/>
    </source>
</evidence>
<dbReference type="SUPFAM" id="SSF53098">
    <property type="entry name" value="Ribonuclease H-like"/>
    <property type="match status" value="1"/>
</dbReference>
<dbReference type="EMBL" id="VMTP01000088">
    <property type="protein sequence ID" value="TVT78590.1"/>
    <property type="molecule type" value="Genomic_DNA"/>
</dbReference>
<dbReference type="InterPro" id="IPR013520">
    <property type="entry name" value="Ribonucl_H"/>
</dbReference>